<keyword evidence="3" id="KW-0540">Nuclease</keyword>
<evidence type="ECO:0000256" key="7">
    <source>
        <dbReference type="ARBA" id="ARBA00023125"/>
    </source>
</evidence>
<comment type="similarity">
    <text evidence="2">Belongs to the XPF family.</text>
</comment>
<proteinExistence type="inferred from homology"/>
<evidence type="ECO:0000256" key="6">
    <source>
        <dbReference type="ARBA" id="ARBA00022801"/>
    </source>
</evidence>
<dbReference type="CDD" id="cd20078">
    <property type="entry name" value="XPF_nuclease_XPF_euk"/>
    <property type="match status" value="1"/>
</dbReference>
<evidence type="ECO:0000256" key="3">
    <source>
        <dbReference type="ARBA" id="ARBA00022722"/>
    </source>
</evidence>
<evidence type="ECO:0000256" key="5">
    <source>
        <dbReference type="ARBA" id="ARBA00022763"/>
    </source>
</evidence>
<evidence type="ECO:0000256" key="8">
    <source>
        <dbReference type="ARBA" id="ARBA00023204"/>
    </source>
</evidence>
<dbReference type="SUPFAM" id="SSF47781">
    <property type="entry name" value="RuvA domain 2-like"/>
    <property type="match status" value="1"/>
</dbReference>
<feature type="compositionally biased region" description="Polar residues" evidence="11">
    <location>
        <begin position="551"/>
        <end position="572"/>
    </location>
</feature>
<feature type="compositionally biased region" description="Basic and acidic residues" evidence="11">
    <location>
        <begin position="530"/>
        <end position="549"/>
    </location>
</feature>
<dbReference type="GO" id="GO:0000014">
    <property type="term" value="F:single-stranded DNA endodeoxyribonuclease activity"/>
    <property type="evidence" value="ECO:0007669"/>
    <property type="project" value="TreeGrafter"/>
</dbReference>
<reference evidence="13" key="2">
    <citation type="submission" date="2015-02" db="UniProtKB">
        <authorList>
            <consortium name="EnsemblMetazoa"/>
        </authorList>
    </citation>
    <scope>IDENTIFICATION</scope>
</reference>
<dbReference type="HOGENOM" id="CLU_002265_1_0_1"/>
<dbReference type="Pfam" id="PF02732">
    <property type="entry name" value="ERCC4"/>
    <property type="match status" value="1"/>
</dbReference>
<evidence type="ECO:0000256" key="10">
    <source>
        <dbReference type="ARBA" id="ARBA00072370"/>
    </source>
</evidence>
<dbReference type="PANTHER" id="PTHR10150:SF0">
    <property type="entry name" value="DNA REPAIR ENDONUCLEASE XPF"/>
    <property type="match status" value="1"/>
</dbReference>
<dbReference type="GO" id="GO:0000712">
    <property type="term" value="P:resolution of meiotic recombination intermediates"/>
    <property type="evidence" value="ECO:0007669"/>
    <property type="project" value="TreeGrafter"/>
</dbReference>
<evidence type="ECO:0000256" key="9">
    <source>
        <dbReference type="ARBA" id="ARBA00023242"/>
    </source>
</evidence>
<organism evidence="13 14">
    <name type="scientific">Strigamia maritima</name>
    <name type="common">European centipede</name>
    <name type="synonym">Geophilus maritimus</name>
    <dbReference type="NCBI Taxonomy" id="126957"/>
    <lineage>
        <taxon>Eukaryota</taxon>
        <taxon>Metazoa</taxon>
        <taxon>Ecdysozoa</taxon>
        <taxon>Arthropoda</taxon>
        <taxon>Myriapoda</taxon>
        <taxon>Chilopoda</taxon>
        <taxon>Pleurostigmophora</taxon>
        <taxon>Geophilomorpha</taxon>
        <taxon>Linotaeniidae</taxon>
        <taxon>Strigamia</taxon>
    </lineage>
</organism>
<accession>T1J6Q8</accession>
<evidence type="ECO:0000256" key="2">
    <source>
        <dbReference type="ARBA" id="ARBA00010015"/>
    </source>
</evidence>
<evidence type="ECO:0000256" key="1">
    <source>
        <dbReference type="ARBA" id="ARBA00004123"/>
    </source>
</evidence>
<name>T1J6Q8_STRMM</name>
<dbReference type="PhylomeDB" id="T1J6Q8"/>
<dbReference type="SMART" id="SM00891">
    <property type="entry name" value="ERCC4"/>
    <property type="match status" value="1"/>
</dbReference>
<keyword evidence="4" id="KW-0255">Endonuclease</keyword>
<dbReference type="eggNOG" id="KOG0442">
    <property type="taxonomic scope" value="Eukaryota"/>
</dbReference>
<feature type="domain" description="ERCC4" evidence="12">
    <location>
        <begin position="579"/>
        <end position="659"/>
    </location>
</feature>
<dbReference type="InterPro" id="IPR010994">
    <property type="entry name" value="RuvA_2-like"/>
</dbReference>
<dbReference type="AlphaFoldDB" id="T1J6Q8"/>
<sequence>MEEKTMMLPYENEAFLEIISEDGLTVFAKGLGLERLFFNIIKVNCELSNLVFVIGVTDDEAKYLCYELEKGKNVSQLPKIINSAYSSADRQGIYLNGGVLFITSRILVVDFLTNRVPTELVTGILVYRAHKVIESAQEAFILRLYREKNKTGFIKAFTDSPTSFMSNFCQVERTMRHLFVRKLNLWPRIRINVRESLLAKEPKVVEFYVNLSACTLAVQTSLWTVISICIKELKQSNPHLDTDDLTTENALMCKSFDKIVRIQLEPIWNELSRKSKQLVYDLKILSDLMTSLTQDDCVTFYNYVYSLRGSEKAFQESNWLFLDEAQSIFQRAEERVFGLESEKKMRFEENPKWTGVTEIVKEIEIEVSGRKENVLIVAKDETTAARIRECLCDGSRVSLMRLFEKMCKIHRWKRKETEIKDDMKEIKEEVDLETSNKLQIFVEPLKTTECFHLTQVLENFKPQYVVIYDANISCIRQLEVYQASNPEITVTVYFLVYSGSVEERRYLTTLSRENKAFELLIQEKAMMAIPEERDGKTNNDHPDLIRDPRPANQTVNPDDQNTRKGGSTSKTSENIDSRRIIVDMREFNSSLPSLIHRRGINVVPVTLQVGDYVLSPHMCVERKSVSDLIQSLNSGRLHTQMVAMARKYETPMLLIEFDHNKGFGINCSGYMSNDVSARDVSSKLAMLTFHFPQLRIMWCESSYAAAALLDELKVGKAEPDEKMVELSDDGSMPTKYNHAAHDFILKLPGINSINAFAIMNSVRDVTQLCSYSVDEINGVIQHSANAQILWNGLHLPVDKLAVKSSSVKEKKCGRKGKRY</sequence>
<dbReference type="OMA" id="THILDIM"/>
<keyword evidence="5" id="KW-0227">DNA damage</keyword>
<feature type="region of interest" description="Disordered" evidence="11">
    <location>
        <begin position="530"/>
        <end position="575"/>
    </location>
</feature>
<keyword evidence="7" id="KW-0238">DNA-binding</keyword>
<dbReference type="FunFam" id="3.40.50.10130:FF:000002">
    <property type="entry name" value="DNA repair endonuclease XPF"/>
    <property type="match status" value="1"/>
</dbReference>
<dbReference type="GO" id="GO:1901255">
    <property type="term" value="P:nucleotide-excision repair involved in interstrand cross-link repair"/>
    <property type="evidence" value="ECO:0007669"/>
    <property type="project" value="TreeGrafter"/>
</dbReference>
<dbReference type="PANTHER" id="PTHR10150">
    <property type="entry name" value="DNA REPAIR ENDONUCLEASE XPF"/>
    <property type="match status" value="1"/>
</dbReference>
<keyword evidence="8" id="KW-0234">DNA repair</keyword>
<dbReference type="InterPro" id="IPR047520">
    <property type="entry name" value="XPF_nuclease"/>
</dbReference>
<evidence type="ECO:0000313" key="13">
    <source>
        <dbReference type="EnsemblMetazoa" id="SMAR009330-PA"/>
    </source>
</evidence>
<dbReference type="Gene3D" id="3.40.50.10130">
    <property type="match status" value="1"/>
</dbReference>
<dbReference type="GO" id="GO:0003684">
    <property type="term" value="F:damaged DNA binding"/>
    <property type="evidence" value="ECO:0007669"/>
    <property type="project" value="TreeGrafter"/>
</dbReference>
<evidence type="ECO:0000256" key="11">
    <source>
        <dbReference type="SAM" id="MobiDB-lite"/>
    </source>
</evidence>
<dbReference type="GO" id="GO:0003697">
    <property type="term" value="F:single-stranded DNA binding"/>
    <property type="evidence" value="ECO:0007669"/>
    <property type="project" value="TreeGrafter"/>
</dbReference>
<dbReference type="EnsemblMetazoa" id="SMAR009330-RA">
    <property type="protein sequence ID" value="SMAR009330-PA"/>
    <property type="gene ID" value="SMAR009330"/>
</dbReference>
<dbReference type="STRING" id="126957.T1J6Q8"/>
<dbReference type="InterPro" id="IPR011335">
    <property type="entry name" value="Restrct_endonuc-II-like"/>
</dbReference>
<protein>
    <recommendedName>
        <fullName evidence="10">DNA repair endonuclease XPF</fullName>
    </recommendedName>
</protein>
<keyword evidence="9" id="KW-0539">Nucleus</keyword>
<keyword evidence="6" id="KW-0378">Hydrolase</keyword>
<dbReference type="GO" id="GO:0000110">
    <property type="term" value="C:nucleotide-excision repair factor 1 complex"/>
    <property type="evidence" value="ECO:0007669"/>
    <property type="project" value="TreeGrafter"/>
</dbReference>
<dbReference type="InterPro" id="IPR006166">
    <property type="entry name" value="ERCC4_domain"/>
</dbReference>
<dbReference type="GO" id="GO:0000724">
    <property type="term" value="P:double-strand break repair via homologous recombination"/>
    <property type="evidence" value="ECO:0007669"/>
    <property type="project" value="TreeGrafter"/>
</dbReference>
<evidence type="ECO:0000256" key="4">
    <source>
        <dbReference type="ARBA" id="ARBA00022759"/>
    </source>
</evidence>
<evidence type="ECO:0000313" key="14">
    <source>
        <dbReference type="Proteomes" id="UP000014500"/>
    </source>
</evidence>
<reference evidence="14" key="1">
    <citation type="submission" date="2011-05" db="EMBL/GenBank/DDBJ databases">
        <authorList>
            <person name="Richards S.R."/>
            <person name="Qu J."/>
            <person name="Jiang H."/>
            <person name="Jhangiani S.N."/>
            <person name="Agravi P."/>
            <person name="Goodspeed R."/>
            <person name="Gross S."/>
            <person name="Mandapat C."/>
            <person name="Jackson L."/>
            <person name="Mathew T."/>
            <person name="Pu L."/>
            <person name="Thornton R."/>
            <person name="Saada N."/>
            <person name="Wilczek-Boney K.B."/>
            <person name="Lee S."/>
            <person name="Kovar C."/>
            <person name="Wu Y."/>
            <person name="Scherer S.E."/>
            <person name="Worley K.C."/>
            <person name="Muzny D.M."/>
            <person name="Gibbs R."/>
        </authorList>
    </citation>
    <scope>NUCLEOTIDE SEQUENCE</scope>
    <source>
        <strain evidence="14">Brora</strain>
    </source>
</reference>
<dbReference type="EMBL" id="JH431883">
    <property type="status" value="NOT_ANNOTATED_CDS"/>
    <property type="molecule type" value="Genomic_DNA"/>
</dbReference>
<evidence type="ECO:0000259" key="12">
    <source>
        <dbReference type="SMART" id="SM00891"/>
    </source>
</evidence>
<comment type="subcellular location">
    <subcellularLocation>
        <location evidence="1">Nucleus</location>
    </subcellularLocation>
</comment>
<keyword evidence="14" id="KW-1185">Reference proteome</keyword>
<dbReference type="Proteomes" id="UP000014500">
    <property type="component" value="Unassembled WGS sequence"/>
</dbReference>
<dbReference type="SUPFAM" id="SSF52980">
    <property type="entry name" value="Restriction endonuclease-like"/>
    <property type="match status" value="1"/>
</dbReference>
<dbReference type="Gene3D" id="1.10.150.20">
    <property type="entry name" value="5' to 3' exonuclease, C-terminal subdomain"/>
    <property type="match status" value="1"/>
</dbReference>